<sequence length="688" mass="72576">MGNNVRALVGLGLGTPLLVLTLLGMMLVPLPPLLLDLLFTFNIALSLVVLLVAVYALRPLDFAVFPTLLLVATLLRLALNVASTRLVLLQGHTGPGAAGHVIEAFGAFVIGGNYAVGLVVFIILMIINFAVVTKGAGRVSEVNARFTLDAMPGKQMAIDADLSAGVITQQQAQVRREEVRQEADFYGAMDGASKFVRGDAVAGVLILIINILGGIAIGMGQHGMSAGDAVRVFSLLTIGDGLVAQVPSLLLSVAAAILVTRVSQSQNVATQVSKQLLANPTALAMAGGLVGILGVVPGMPHFAFLALGAGLGGAAWRIAKRQSTAVASPDAGAKALPAPDEHKELGWEEVAGVDLVGLEVGYRLIPLVDKAQGGELLTRIKGVRKKLSKELGFLLQPVHIRDNLDLPPGGYRITLMGATAGQGELLPDRDLAINPGHVTTPVPGIATKDPSFGLDALWIERGLREQAQMAGYTVVDPATVVATHLSQVLMHSAHELLGHEEVQQLLDRLAAQAPKLVENLTPKVLPLGTVLRVLRNLLQEGVPVRDLRSIAESLAEHGARSQDPDVLTALVRVAIGRGIVQELFGMAPELALMTLDPELERILLKAVQGGDGALGLEPGLAERLRGLLADAAQRQELLGQPAVLVAPNALRLWLARFVRHLAVDLKVLAYEELPENRQVRVVANIGGR</sequence>
<keyword evidence="9" id="KW-1185">Reference proteome</keyword>
<protein>
    <recommendedName>
        <fullName evidence="7">Flagellar biosynthesis protein FlhA</fullName>
    </recommendedName>
</protein>
<dbReference type="OrthoDB" id="9759185at2"/>
<dbReference type="PRINTS" id="PR00949">
    <property type="entry name" value="TYPE3IMAPROT"/>
</dbReference>
<dbReference type="InterPro" id="IPR001712">
    <property type="entry name" value="T3SS_FHIPEP"/>
</dbReference>
<dbReference type="Gene3D" id="3.40.50.12790">
    <property type="entry name" value="FHIPEP family, domain 4"/>
    <property type="match status" value="1"/>
</dbReference>
<keyword evidence="5 7" id="KW-1133">Transmembrane helix</keyword>
<reference evidence="9" key="1">
    <citation type="submission" date="2016-03" db="EMBL/GenBank/DDBJ databases">
        <title>Complete genome sequence of Solimmundus cernigliae, representing a novel lineage of polycyclic aromatic hydrocarbon degraders within the Gammaproteobacteria.</title>
        <authorList>
            <person name="Singleton D.R."/>
            <person name="Dickey A.N."/>
            <person name="Scholl E.H."/>
            <person name="Wright F.A."/>
            <person name="Aitken M.D."/>
        </authorList>
    </citation>
    <scope>NUCLEOTIDE SEQUENCE [LARGE SCALE GENOMIC DNA]</scope>
    <source>
        <strain evidence="9">TR3.2</strain>
    </source>
</reference>
<dbReference type="Gene3D" id="1.10.8.540">
    <property type="entry name" value="FHIPEP family, domain 3"/>
    <property type="match status" value="1"/>
</dbReference>
<proteinExistence type="inferred from homology"/>
<evidence type="ECO:0000256" key="3">
    <source>
        <dbReference type="ARBA" id="ARBA00022475"/>
    </source>
</evidence>
<dbReference type="FunCoup" id="A0A1B1YQ95">
    <property type="interactions" value="76"/>
</dbReference>
<evidence type="ECO:0000256" key="2">
    <source>
        <dbReference type="ARBA" id="ARBA00008835"/>
    </source>
</evidence>
<evidence type="ECO:0000256" key="1">
    <source>
        <dbReference type="ARBA" id="ARBA00004651"/>
    </source>
</evidence>
<keyword evidence="8" id="KW-0969">Cilium</keyword>
<dbReference type="PANTHER" id="PTHR30161:SF1">
    <property type="entry name" value="FLAGELLAR BIOSYNTHESIS PROTEIN FLHA-RELATED"/>
    <property type="match status" value="1"/>
</dbReference>
<feature type="transmembrane region" description="Helical" evidence="7">
    <location>
        <begin position="200"/>
        <end position="222"/>
    </location>
</feature>
<dbReference type="Gene3D" id="3.40.30.60">
    <property type="entry name" value="FHIPEP family, domain 1"/>
    <property type="match status" value="1"/>
</dbReference>
<feature type="transmembrane region" description="Helical" evidence="7">
    <location>
        <begin position="7"/>
        <end position="28"/>
    </location>
</feature>
<evidence type="ECO:0000313" key="9">
    <source>
        <dbReference type="Proteomes" id="UP000092952"/>
    </source>
</evidence>
<dbReference type="GO" id="GO:0005886">
    <property type="term" value="C:plasma membrane"/>
    <property type="evidence" value="ECO:0007669"/>
    <property type="project" value="UniProtKB-SubCell"/>
</dbReference>
<evidence type="ECO:0000256" key="5">
    <source>
        <dbReference type="ARBA" id="ARBA00022989"/>
    </source>
</evidence>
<keyword evidence="8" id="KW-0966">Cell projection</keyword>
<dbReference type="AlphaFoldDB" id="A0A1B1YQ95"/>
<comment type="similarity">
    <text evidence="2 7">Belongs to the FHIPEP (flagella/HR/invasion proteins export pore) family.</text>
</comment>
<dbReference type="GO" id="GO:0009306">
    <property type="term" value="P:protein secretion"/>
    <property type="evidence" value="ECO:0007669"/>
    <property type="project" value="InterPro"/>
</dbReference>
<dbReference type="STRING" id="1810504.PG2T_01135"/>
<comment type="subcellular location">
    <subcellularLocation>
        <location evidence="1 7">Cell membrane</location>
        <topology evidence="1 7">Multi-pass membrane protein</topology>
    </subcellularLocation>
</comment>
<keyword evidence="4 7" id="KW-0812">Transmembrane</keyword>
<evidence type="ECO:0000256" key="4">
    <source>
        <dbReference type="ARBA" id="ARBA00022692"/>
    </source>
</evidence>
<dbReference type="InterPro" id="IPR042194">
    <property type="entry name" value="FHIPEP_1"/>
</dbReference>
<dbReference type="Pfam" id="PF00771">
    <property type="entry name" value="FHIPEP"/>
    <property type="match status" value="1"/>
</dbReference>
<keyword evidence="7" id="KW-1005">Bacterial flagellum biogenesis</keyword>
<comment type="function">
    <text evidence="7">Required for formation of the rod structure of the flagellar apparatus. Together with FliI and FliH, may constitute the export apparatus of flagellin.</text>
</comment>
<keyword evidence="7" id="KW-0653">Protein transport</keyword>
<dbReference type="KEGG" id="gbi:PG2T_01135"/>
<feature type="transmembrane region" description="Helical" evidence="7">
    <location>
        <begin position="242"/>
        <end position="264"/>
    </location>
</feature>
<dbReference type="InterPro" id="IPR042196">
    <property type="entry name" value="FHIPEP_4"/>
</dbReference>
<feature type="transmembrane region" description="Helical" evidence="7">
    <location>
        <begin position="34"/>
        <end position="57"/>
    </location>
</feature>
<evidence type="ECO:0000256" key="7">
    <source>
        <dbReference type="RuleBase" id="RU364093"/>
    </source>
</evidence>
<feature type="transmembrane region" description="Helical" evidence="7">
    <location>
        <begin position="276"/>
        <end position="296"/>
    </location>
</feature>
<dbReference type="Proteomes" id="UP000092952">
    <property type="component" value="Chromosome"/>
</dbReference>
<dbReference type="PANTHER" id="PTHR30161">
    <property type="entry name" value="FLAGELLAR EXPORT PROTEIN, MEMBRANE FLHA SUBUNIT-RELATED"/>
    <property type="match status" value="1"/>
</dbReference>
<dbReference type="PIRSF" id="PIRSF005419">
    <property type="entry name" value="FlhA"/>
    <property type="match status" value="1"/>
</dbReference>
<dbReference type="InterPro" id="IPR042193">
    <property type="entry name" value="FHIPEP_3"/>
</dbReference>
<dbReference type="InterPro" id="IPR006301">
    <property type="entry name" value="FlhA"/>
</dbReference>
<gene>
    <name evidence="7" type="primary">flhA</name>
    <name evidence="8" type="ORF">PG2T_01135</name>
</gene>
<dbReference type="GO" id="GO:0044780">
    <property type="term" value="P:bacterial-type flagellum assembly"/>
    <property type="evidence" value="ECO:0007669"/>
    <property type="project" value="InterPro"/>
</dbReference>
<feature type="transmembrane region" description="Helical" evidence="7">
    <location>
        <begin position="64"/>
        <end position="84"/>
    </location>
</feature>
<dbReference type="InParanoid" id="A0A1B1YQ95"/>
<accession>A0A1B1YQ95</accession>
<evidence type="ECO:0000256" key="6">
    <source>
        <dbReference type="ARBA" id="ARBA00023136"/>
    </source>
</evidence>
<keyword evidence="3 7" id="KW-1003">Cell membrane</keyword>
<keyword evidence="6 7" id="KW-0472">Membrane</keyword>
<keyword evidence="7" id="KW-0813">Transport</keyword>
<dbReference type="EMBL" id="CP014671">
    <property type="protein sequence ID" value="ANX02931.1"/>
    <property type="molecule type" value="Genomic_DNA"/>
</dbReference>
<dbReference type="RefSeq" id="WP_068802444.1">
    <property type="nucleotide sequence ID" value="NZ_CP014671.1"/>
</dbReference>
<evidence type="ECO:0000313" key="8">
    <source>
        <dbReference type="EMBL" id="ANX02931.1"/>
    </source>
</evidence>
<keyword evidence="7" id="KW-1006">Bacterial flagellum protein export</keyword>
<organism evidence="8 9">
    <name type="scientific">Immundisolibacter cernigliae</name>
    <dbReference type="NCBI Taxonomy" id="1810504"/>
    <lineage>
        <taxon>Bacteria</taxon>
        <taxon>Pseudomonadati</taxon>
        <taxon>Pseudomonadota</taxon>
        <taxon>Gammaproteobacteria</taxon>
        <taxon>Immundisolibacterales</taxon>
        <taxon>Immundisolibacteraceae</taxon>
        <taxon>Immundisolibacter</taxon>
    </lineage>
</organism>
<name>A0A1B1YQ95_9GAMM</name>
<dbReference type="NCBIfam" id="TIGR01398">
    <property type="entry name" value="FlhA"/>
    <property type="match status" value="1"/>
</dbReference>
<feature type="transmembrane region" description="Helical" evidence="7">
    <location>
        <begin position="104"/>
        <end position="131"/>
    </location>
</feature>
<keyword evidence="8" id="KW-0282">Flagellum</keyword>